<feature type="region of interest" description="Disordered" evidence="1">
    <location>
        <begin position="32"/>
        <end position="96"/>
    </location>
</feature>
<feature type="region of interest" description="Disordered" evidence="1">
    <location>
        <begin position="144"/>
        <end position="182"/>
    </location>
</feature>
<dbReference type="VEuPathDB" id="ToxoDB:EMH_0063920"/>
<reference evidence="2" key="2">
    <citation type="submission" date="2013-10" db="EMBL/GenBank/DDBJ databases">
        <authorList>
            <person name="Aslett M."/>
        </authorList>
    </citation>
    <scope>NUCLEOTIDE SEQUENCE [LARGE SCALE GENOMIC DNA]</scope>
    <source>
        <strain evidence="2">Houghton</strain>
    </source>
</reference>
<sequence length="643" mass="69515">MQPVPLAFGPSAAAAAPAAATTAAAAAAAAAAEAVNGVSNGQPGGPATPLQVPQQQQQQQQQHSQQQGMAESLGAVGSSKSSRNSSSNSSSSSSSCCGHVYAERQAAFKSHPAAETMRQQRLEMNSILRSGARAELLQQLRAETERQLRQHSQQQGMAESLGAVGSSKSSRNSSSNSSSSSCCGHVYAERQAAFKSHPAAETMRQQRLEMNSILRSGARAELLQQLRAETERQLRQQEELLQQQQHDEEVIHEHQQQQQQQQQQRRYRSSCSRNHSEAARAPLECMDSRPLQQLITQPQALYEPPEDFKSGDYMVGVRPEGRSCLLLLRGGRGYLYGKNGRPLLRVQCSSKWQQTAGAAARAGMQGGNPLQLLLRQQQQQQQQQHELHRLPLGREEIQEELEKEIYYGLPACEKQQQLLQLSRGFDVSLYGGVSASQAEDCMQQDQQQQQQQQQQQRGILPLLYLPMGVLSKGLTLLECVLCPYTRANMHCCCVRYAEAEGDAAAAAAAAAAATAAAAAAAGGGEEEPLWQVLFVADVLFLGGLMLGHCDFECRHFFIRSRGKGPLLLHALPIEETPEAFAPLQLLPFAAAAASELQSLVAGGKGPLLLHALPIEETPEAFAPLQLLPFAAAAASELQSLVAG</sequence>
<organism evidence="2 3">
    <name type="scientific">Eimeria mitis</name>
    <dbReference type="NCBI Taxonomy" id="44415"/>
    <lineage>
        <taxon>Eukaryota</taxon>
        <taxon>Sar</taxon>
        <taxon>Alveolata</taxon>
        <taxon>Apicomplexa</taxon>
        <taxon>Conoidasida</taxon>
        <taxon>Coccidia</taxon>
        <taxon>Eucoccidiorida</taxon>
        <taxon>Eimeriorina</taxon>
        <taxon>Eimeriidae</taxon>
        <taxon>Eimeria</taxon>
    </lineage>
</organism>
<keyword evidence="3" id="KW-1185">Reference proteome</keyword>
<feature type="region of interest" description="Disordered" evidence="1">
    <location>
        <begin position="246"/>
        <end position="285"/>
    </location>
</feature>
<dbReference type="OrthoDB" id="10003593at2759"/>
<protein>
    <recommendedName>
        <fullName evidence="4">Snurportin-1</fullName>
    </recommendedName>
</protein>
<evidence type="ECO:0000256" key="1">
    <source>
        <dbReference type="SAM" id="MobiDB-lite"/>
    </source>
</evidence>
<accession>U6K022</accession>
<dbReference type="EMBL" id="HG683015">
    <property type="protein sequence ID" value="CDJ31085.1"/>
    <property type="molecule type" value="Genomic_DNA"/>
</dbReference>
<dbReference type="GeneID" id="25380976"/>
<dbReference type="AlphaFoldDB" id="U6K022"/>
<proteinExistence type="predicted"/>
<feature type="compositionally biased region" description="Low complexity" evidence="1">
    <location>
        <begin position="166"/>
        <end position="181"/>
    </location>
</feature>
<feature type="compositionally biased region" description="Basic and acidic residues" evidence="1">
    <location>
        <begin position="246"/>
        <end position="255"/>
    </location>
</feature>
<evidence type="ECO:0008006" key="4">
    <source>
        <dbReference type="Google" id="ProtNLM"/>
    </source>
</evidence>
<evidence type="ECO:0000313" key="2">
    <source>
        <dbReference type="EMBL" id="CDJ31085.1"/>
    </source>
</evidence>
<reference evidence="2" key="1">
    <citation type="submission" date="2013-10" db="EMBL/GenBank/DDBJ databases">
        <title>Genomic analysis of the causative agents of coccidiosis in chickens.</title>
        <authorList>
            <person name="Reid A.J."/>
            <person name="Blake D."/>
            <person name="Billington K."/>
            <person name="Browne H."/>
            <person name="Dunn M."/>
            <person name="Hung S."/>
            <person name="Kawahara F."/>
            <person name="Miranda-Saavedra D."/>
            <person name="Mourier T."/>
            <person name="Nagra H."/>
            <person name="Otto T.D."/>
            <person name="Rawlings N."/>
            <person name="Sanchez A."/>
            <person name="Sanders M."/>
            <person name="Subramaniam C."/>
            <person name="Tay Y."/>
            <person name="Dear P."/>
            <person name="Doerig C."/>
            <person name="Gruber A."/>
            <person name="Parkinson J."/>
            <person name="Shirley M."/>
            <person name="Wan K.L."/>
            <person name="Berriman M."/>
            <person name="Tomley F."/>
            <person name="Pain A."/>
        </authorList>
    </citation>
    <scope>NUCLEOTIDE SEQUENCE [LARGE SCALE GENOMIC DNA]</scope>
    <source>
        <strain evidence="2">Houghton</strain>
    </source>
</reference>
<name>U6K022_9EIME</name>
<evidence type="ECO:0000313" key="3">
    <source>
        <dbReference type="Proteomes" id="UP000030744"/>
    </source>
</evidence>
<feature type="compositionally biased region" description="Low complexity" evidence="1">
    <location>
        <begin position="51"/>
        <end position="67"/>
    </location>
</feature>
<gene>
    <name evidence="2" type="ORF">EMH_0063920</name>
</gene>
<feature type="compositionally biased region" description="Low complexity" evidence="1">
    <location>
        <begin position="78"/>
        <end position="95"/>
    </location>
</feature>
<dbReference type="Proteomes" id="UP000030744">
    <property type="component" value="Unassembled WGS sequence"/>
</dbReference>
<dbReference type="Gene3D" id="3.30.470.30">
    <property type="entry name" value="DNA ligase/mRNA capping enzyme"/>
    <property type="match status" value="2"/>
</dbReference>
<dbReference type="RefSeq" id="XP_013353650.1">
    <property type="nucleotide sequence ID" value="XM_013498196.1"/>
</dbReference>